<dbReference type="InterPro" id="IPR041581">
    <property type="entry name" value="Glyoxalase_6"/>
</dbReference>
<accession>A0A6L5GEM8</accession>
<dbReference type="EMBL" id="WIAO01000036">
    <property type="protein sequence ID" value="MQM28160.1"/>
    <property type="molecule type" value="Genomic_DNA"/>
</dbReference>
<keyword evidence="4" id="KW-1185">Reference proteome</keyword>
<proteinExistence type="predicted"/>
<gene>
    <name evidence="3" type="ORF">GFD30_21710</name>
</gene>
<dbReference type="InterPro" id="IPR029068">
    <property type="entry name" value="Glyas_Bleomycin-R_OHBP_Dase"/>
</dbReference>
<dbReference type="PANTHER" id="PTHR35908:SF1">
    <property type="entry name" value="CONSERVED PROTEIN"/>
    <property type="match status" value="1"/>
</dbReference>
<organism evidence="3 4">
    <name type="scientific">Glycomyces albidus</name>
    <dbReference type="NCBI Taxonomy" id="2656774"/>
    <lineage>
        <taxon>Bacteria</taxon>
        <taxon>Bacillati</taxon>
        <taxon>Actinomycetota</taxon>
        <taxon>Actinomycetes</taxon>
        <taxon>Glycomycetales</taxon>
        <taxon>Glycomycetaceae</taxon>
        <taxon>Glycomyces</taxon>
    </lineage>
</organism>
<name>A0A6L5GEM8_9ACTN</name>
<evidence type="ECO:0000256" key="1">
    <source>
        <dbReference type="SAM" id="MobiDB-lite"/>
    </source>
</evidence>
<dbReference type="SUPFAM" id="SSF54593">
    <property type="entry name" value="Glyoxalase/Bleomycin resistance protein/Dihydroxybiphenyl dioxygenase"/>
    <property type="match status" value="1"/>
</dbReference>
<feature type="region of interest" description="Disordered" evidence="1">
    <location>
        <begin position="30"/>
        <end position="51"/>
    </location>
</feature>
<protein>
    <submittedName>
        <fullName evidence="3">VOC family protein</fullName>
    </submittedName>
</protein>
<reference evidence="3 4" key="1">
    <citation type="submission" date="2019-10" db="EMBL/GenBank/DDBJ databases">
        <title>Glycomyces albidus sp. nov., a novel actinomycete isolated from rhizosphere soil of wheat (Triticum aestivum L.).</title>
        <authorList>
            <person name="Qian L."/>
        </authorList>
    </citation>
    <scope>NUCLEOTIDE SEQUENCE [LARGE SCALE GENOMIC DNA]</scope>
    <source>
        <strain evidence="3 4">NEAU-7082</strain>
    </source>
</reference>
<dbReference type="AlphaFoldDB" id="A0A6L5GEM8"/>
<dbReference type="Pfam" id="PF18029">
    <property type="entry name" value="Glyoxalase_6"/>
    <property type="match status" value="1"/>
</dbReference>
<evidence type="ECO:0000259" key="2">
    <source>
        <dbReference type="Pfam" id="PF18029"/>
    </source>
</evidence>
<evidence type="ECO:0000313" key="4">
    <source>
        <dbReference type="Proteomes" id="UP000477750"/>
    </source>
</evidence>
<comment type="caution">
    <text evidence="3">The sequence shown here is derived from an EMBL/GenBank/DDBJ whole genome shotgun (WGS) entry which is preliminary data.</text>
</comment>
<dbReference type="Proteomes" id="UP000477750">
    <property type="component" value="Unassembled WGS sequence"/>
</dbReference>
<evidence type="ECO:0000313" key="3">
    <source>
        <dbReference type="EMBL" id="MQM28160.1"/>
    </source>
</evidence>
<feature type="domain" description="Glyoxalase-like" evidence="2">
    <location>
        <begin position="7"/>
        <end position="118"/>
    </location>
</feature>
<sequence length="130" mass="14573">MVSRINQVTFDARDGYALCQFWKQVTGYVENPEFPNSPEEEENYIGPGGGQPGLLFIDVPEGKTVKNRLHLDISPDTTRDEEVERLLALGATLYEDHRREDGSGWVTLLDPEGNEFCVERSDAERAAAKS</sequence>
<dbReference type="PANTHER" id="PTHR35908">
    <property type="entry name" value="HYPOTHETICAL FUSION PROTEIN"/>
    <property type="match status" value="1"/>
</dbReference>
<dbReference type="RefSeq" id="WP_153027265.1">
    <property type="nucleotide sequence ID" value="NZ_WIAO01000036.1"/>
</dbReference>
<dbReference type="Gene3D" id="3.10.180.10">
    <property type="entry name" value="2,3-Dihydroxybiphenyl 1,2-Dioxygenase, domain 1"/>
    <property type="match status" value="1"/>
</dbReference>